<evidence type="ECO:0000256" key="3">
    <source>
        <dbReference type="SAM" id="MobiDB-lite"/>
    </source>
</evidence>
<reference evidence="5 6" key="1">
    <citation type="journal article" date="2024" name="bioRxiv">
        <title>A reference genome for Trichogramma kaykai: A tiny desert-dwelling parasitoid wasp with competing sex-ratio distorters.</title>
        <authorList>
            <person name="Culotta J."/>
            <person name="Lindsey A.R."/>
        </authorList>
    </citation>
    <scope>NUCLEOTIDE SEQUENCE [LARGE SCALE GENOMIC DNA]</scope>
    <source>
        <strain evidence="5 6">KSX58</strain>
    </source>
</reference>
<keyword evidence="1" id="KW-0808">Transferase</keyword>
<dbReference type="InterPro" id="IPR007965">
    <property type="entry name" value="GNAT_ATAT"/>
</dbReference>
<evidence type="ECO:0000313" key="6">
    <source>
        <dbReference type="Proteomes" id="UP001627154"/>
    </source>
</evidence>
<dbReference type="PANTHER" id="PTHR12327:SF0">
    <property type="entry name" value="ALPHA-TUBULIN N-ACETYLTRANSFERASE 1"/>
    <property type="match status" value="1"/>
</dbReference>
<sequence length="276" mass="31002">MQPIKLAIDRPSEKFLKFLVKHYHLERAIPQNNKFVVFKGFFDNEVEDAESAKVFTSPLTNNRAIEYSARTNSIVDSPSRAGSRCNSINGTPSKYSIGRYAASRPPSFMADIIHNVATPEKHKFNSRTCTDTKNFYGDYSLPQNGSTSTGATYYHDEIAAEDVVDRAAEVQANYEADHQPYNTCDEDRAPAGFKEHWQTKTSPPEQTTTEEDKSLAKNFGQLSLDNGGGDDKASNNGHDDKNSRFDEEEYRNPAGEDAQLPYGAHLDIKFYHSPLW</sequence>
<evidence type="ECO:0000259" key="4">
    <source>
        <dbReference type="PROSITE" id="PS51730"/>
    </source>
</evidence>
<protein>
    <recommendedName>
        <fullName evidence="4">N-acetyltransferase domain-containing protein</fullName>
    </recommendedName>
</protein>
<dbReference type="AlphaFoldDB" id="A0ABD2WQM5"/>
<gene>
    <name evidence="5" type="ORF">TKK_010692</name>
</gene>
<keyword evidence="2" id="KW-0012">Acyltransferase</keyword>
<feature type="compositionally biased region" description="Basic and acidic residues" evidence="3">
    <location>
        <begin position="229"/>
        <end position="245"/>
    </location>
</feature>
<name>A0ABD2WQM5_9HYME</name>
<dbReference type="GO" id="GO:0019799">
    <property type="term" value="F:tubulin N-acetyltransferase activity"/>
    <property type="evidence" value="ECO:0007669"/>
    <property type="project" value="UniProtKB-ARBA"/>
</dbReference>
<accession>A0ABD2WQM5</accession>
<organism evidence="5 6">
    <name type="scientific">Trichogramma kaykai</name>
    <dbReference type="NCBI Taxonomy" id="54128"/>
    <lineage>
        <taxon>Eukaryota</taxon>
        <taxon>Metazoa</taxon>
        <taxon>Ecdysozoa</taxon>
        <taxon>Arthropoda</taxon>
        <taxon>Hexapoda</taxon>
        <taxon>Insecta</taxon>
        <taxon>Pterygota</taxon>
        <taxon>Neoptera</taxon>
        <taxon>Endopterygota</taxon>
        <taxon>Hymenoptera</taxon>
        <taxon>Apocrita</taxon>
        <taxon>Proctotrupomorpha</taxon>
        <taxon>Chalcidoidea</taxon>
        <taxon>Trichogrammatidae</taxon>
        <taxon>Trichogramma</taxon>
    </lineage>
</organism>
<dbReference type="Pfam" id="PF05301">
    <property type="entry name" value="Acetyltransf_16"/>
    <property type="match status" value="1"/>
</dbReference>
<evidence type="ECO:0000256" key="2">
    <source>
        <dbReference type="ARBA" id="ARBA00023315"/>
    </source>
</evidence>
<proteinExistence type="predicted"/>
<evidence type="ECO:0000256" key="1">
    <source>
        <dbReference type="ARBA" id="ARBA00022679"/>
    </source>
</evidence>
<feature type="region of interest" description="Disordered" evidence="3">
    <location>
        <begin position="220"/>
        <end position="259"/>
    </location>
</feature>
<dbReference type="Proteomes" id="UP001627154">
    <property type="component" value="Unassembled WGS sequence"/>
</dbReference>
<evidence type="ECO:0000313" key="5">
    <source>
        <dbReference type="EMBL" id="KAL3395070.1"/>
    </source>
</evidence>
<dbReference type="PROSITE" id="PS51730">
    <property type="entry name" value="GNAT_ATAT"/>
    <property type="match status" value="1"/>
</dbReference>
<dbReference type="EMBL" id="JBJJXI010000085">
    <property type="protein sequence ID" value="KAL3395070.1"/>
    <property type="molecule type" value="Genomic_DNA"/>
</dbReference>
<feature type="domain" description="N-acetyltransferase" evidence="4">
    <location>
        <begin position="1"/>
        <end position="42"/>
    </location>
</feature>
<dbReference type="InterPro" id="IPR038746">
    <property type="entry name" value="Atat"/>
</dbReference>
<dbReference type="PANTHER" id="PTHR12327">
    <property type="entry name" value="ALPHA-TUBULIN N-ACETYLTRANSFERASE 1"/>
    <property type="match status" value="1"/>
</dbReference>
<dbReference type="Gene3D" id="3.40.630.30">
    <property type="match status" value="1"/>
</dbReference>
<keyword evidence="6" id="KW-1185">Reference proteome</keyword>
<comment type="caution">
    <text evidence="5">The sequence shown here is derived from an EMBL/GenBank/DDBJ whole genome shotgun (WGS) entry which is preliminary data.</text>
</comment>